<evidence type="ECO:0000313" key="2">
    <source>
        <dbReference type="EMBL" id="MBB6094249.1"/>
    </source>
</evidence>
<organism evidence="2 3">
    <name type="scientific">Povalibacter uvarum</name>
    <dbReference type="NCBI Taxonomy" id="732238"/>
    <lineage>
        <taxon>Bacteria</taxon>
        <taxon>Pseudomonadati</taxon>
        <taxon>Pseudomonadota</taxon>
        <taxon>Gammaproteobacteria</taxon>
        <taxon>Steroidobacterales</taxon>
        <taxon>Steroidobacteraceae</taxon>
        <taxon>Povalibacter</taxon>
    </lineage>
</organism>
<reference evidence="2 3" key="1">
    <citation type="submission" date="2020-08" db="EMBL/GenBank/DDBJ databases">
        <title>Genomic Encyclopedia of Type Strains, Phase IV (KMG-IV): sequencing the most valuable type-strain genomes for metagenomic binning, comparative biology and taxonomic classification.</title>
        <authorList>
            <person name="Goeker M."/>
        </authorList>
    </citation>
    <scope>NUCLEOTIDE SEQUENCE [LARGE SCALE GENOMIC DNA]</scope>
    <source>
        <strain evidence="2 3">DSM 26723</strain>
    </source>
</reference>
<proteinExistence type="predicted"/>
<name>A0A841HPI5_9GAMM</name>
<dbReference type="RefSeq" id="WP_184333355.1">
    <property type="nucleotide sequence ID" value="NZ_JACHHZ010000003.1"/>
</dbReference>
<evidence type="ECO:0000259" key="1">
    <source>
        <dbReference type="Pfam" id="PF02120"/>
    </source>
</evidence>
<protein>
    <recommendedName>
        <fullName evidence="1">Flagellar hook-length control protein-like C-terminal domain-containing protein</fullName>
    </recommendedName>
</protein>
<sequence>MRIDLATIRSTGYAGQSPSLLADWRVGAILQATALRDAKTGDLWLQIGDLRYPARIASGDTTGPANGERLTVRVLRSSPVLALETLSSEKAGQSDDVAVDALRRYLPRQSSPAPLASNLSWIANGKGAEALPAPVTQAATRLWQALPDAQSLIDPKGLQNAVARSGAFLENTLATGDRRAAATAASQDLKALMLNLARVVKDFGGRPAAAMADSAVHSPVPLANGPLTSLPSAPATLAVADTPPQQLNELARQTEGALARMTALQAGATHSQDTALQSMVVEVPVRHGDRAAVLRLRVEQDRSRKFDMPGGESWTIEAAMDLGVSGGLHARVMLQGQRIGVQLRAESANIVDALITRAPELESMLRESGLEVDRVVCLHGLPAGDGGALKSRLLDLRA</sequence>
<comment type="caution">
    <text evidence="2">The sequence shown here is derived from an EMBL/GenBank/DDBJ whole genome shotgun (WGS) entry which is preliminary data.</text>
</comment>
<keyword evidence="3" id="KW-1185">Reference proteome</keyword>
<dbReference type="Pfam" id="PF02120">
    <property type="entry name" value="Flg_hook"/>
    <property type="match status" value="1"/>
</dbReference>
<dbReference type="EMBL" id="JACHHZ010000003">
    <property type="protein sequence ID" value="MBB6094249.1"/>
    <property type="molecule type" value="Genomic_DNA"/>
</dbReference>
<feature type="domain" description="Flagellar hook-length control protein-like C-terminal" evidence="1">
    <location>
        <begin position="304"/>
        <end position="381"/>
    </location>
</feature>
<accession>A0A841HPI5</accession>
<gene>
    <name evidence="2" type="ORF">HNQ60_003130</name>
</gene>
<dbReference type="InterPro" id="IPR021136">
    <property type="entry name" value="Flagellar_hook_control-like_C"/>
</dbReference>
<evidence type="ECO:0000313" key="3">
    <source>
        <dbReference type="Proteomes" id="UP000588068"/>
    </source>
</evidence>
<dbReference type="Proteomes" id="UP000588068">
    <property type="component" value="Unassembled WGS sequence"/>
</dbReference>
<dbReference type="AlphaFoldDB" id="A0A841HPI5"/>